<reference evidence="2" key="1">
    <citation type="submission" date="2023-06" db="EMBL/GenBank/DDBJ databases">
        <title>Genome-scale phylogeny and comparative genomics of the fungal order Sordariales.</title>
        <authorList>
            <consortium name="Lawrence Berkeley National Laboratory"/>
            <person name="Hensen N."/>
            <person name="Bonometti L."/>
            <person name="Westerberg I."/>
            <person name="Brannstrom I.O."/>
            <person name="Guillou S."/>
            <person name="Cros-Aarteil S."/>
            <person name="Calhoun S."/>
            <person name="Haridas S."/>
            <person name="Kuo A."/>
            <person name="Mondo S."/>
            <person name="Pangilinan J."/>
            <person name="Riley R."/>
            <person name="Labutti K."/>
            <person name="Andreopoulos B."/>
            <person name="Lipzen A."/>
            <person name="Chen C."/>
            <person name="Yanf M."/>
            <person name="Daum C."/>
            <person name="Ng V."/>
            <person name="Clum A."/>
            <person name="Steindorff A."/>
            <person name="Ohm R."/>
            <person name="Martin F."/>
            <person name="Silar P."/>
            <person name="Natvig D."/>
            <person name="Lalanne C."/>
            <person name="Gautier V."/>
            <person name="Ament-Velasquez S.L."/>
            <person name="Kruys A."/>
            <person name="Hutchinson M.I."/>
            <person name="Powell A.J."/>
            <person name="Barry K."/>
            <person name="Miller A.N."/>
            <person name="Grigoriev I.V."/>
            <person name="Debuchy R."/>
            <person name="Gladieux P."/>
            <person name="Thoren M.H."/>
            <person name="Johannesson H."/>
        </authorList>
    </citation>
    <scope>NUCLEOTIDE SEQUENCE</scope>
    <source>
        <strain evidence="2">PSN4</strain>
    </source>
</reference>
<protein>
    <submittedName>
        <fullName evidence="2">Uncharacterized protein</fullName>
    </submittedName>
</protein>
<sequence>MASNSVYTGFWINWSRGPIYGATVTLSRADAITLIAFIAFFVGWVGTCFWRIICFILHYMSSHPGEADGLFHQQQAVLRNASEPESGLRLSILLYWAWRRKGKQAFKRLLFVFVASLSCIVVAVITSVFSSRVSEIGDEVLLVGNACAALGLFDTFPDKQAADIYEAYYIPKSVQDTSQIQSAANYVAQCYGSDSADGCDTFVKRRLPIEIDQNAACPFDESICKSRDKNLVIKTGLLDSHDDLGINSRPEDRFKFRRVFSCAPLVTEGHKSDTTDKYGNPAVGYNYQSNTSRNFTYVWPNETAYIRADYDVGVSAAFYAFGDQDMKNSDFVPINELSQNRTDADLFIFWLSANHVIFHNKTDDPWYLGNLASITRTTFSPTIIVNATAHPNDTFVEETVEYQTSEAASPLACRVQDQFCNPKKPGETGCSPLGGFEDPVTRAVEAFDEDYYGSLLRLTWFTWILGDMADWHQIVKTLGSSALTSRARTTNSGDQASIPDNQWMLDVQHWVEINLASFQAAAVITAQGPPPTPDKQAIFSRTPNNTIEREMCQSQKIRSKDFTSFSSLGLGLTFGLGLLIVIASYALDPIMTYLQKSRGIHVYKRLKWSTDGYLQLQRLGYEEAGHGVWFDADGDVPVTKTDELLPGLDLSDTRHPRISRRFEQEPSVSLLDKPSAYQD</sequence>
<evidence type="ECO:0000256" key="1">
    <source>
        <dbReference type="SAM" id="Phobius"/>
    </source>
</evidence>
<evidence type="ECO:0000313" key="2">
    <source>
        <dbReference type="EMBL" id="KAK1750366.1"/>
    </source>
</evidence>
<gene>
    <name evidence="2" type="ORF">QBC47DRAFT_407024</name>
</gene>
<organism evidence="2 3">
    <name type="scientific">Echria macrotheca</name>
    <dbReference type="NCBI Taxonomy" id="438768"/>
    <lineage>
        <taxon>Eukaryota</taxon>
        <taxon>Fungi</taxon>
        <taxon>Dikarya</taxon>
        <taxon>Ascomycota</taxon>
        <taxon>Pezizomycotina</taxon>
        <taxon>Sordariomycetes</taxon>
        <taxon>Sordariomycetidae</taxon>
        <taxon>Sordariales</taxon>
        <taxon>Schizotheciaceae</taxon>
        <taxon>Echria</taxon>
    </lineage>
</organism>
<dbReference type="Proteomes" id="UP001239445">
    <property type="component" value="Unassembled WGS sequence"/>
</dbReference>
<name>A0AAJ0B6R3_9PEZI</name>
<comment type="caution">
    <text evidence="2">The sequence shown here is derived from an EMBL/GenBank/DDBJ whole genome shotgun (WGS) entry which is preliminary data.</text>
</comment>
<keyword evidence="1" id="KW-1133">Transmembrane helix</keyword>
<evidence type="ECO:0000313" key="3">
    <source>
        <dbReference type="Proteomes" id="UP001239445"/>
    </source>
</evidence>
<proteinExistence type="predicted"/>
<feature type="transmembrane region" description="Helical" evidence="1">
    <location>
        <begin position="109"/>
        <end position="129"/>
    </location>
</feature>
<accession>A0AAJ0B6R3</accession>
<keyword evidence="1" id="KW-0472">Membrane</keyword>
<feature type="transmembrane region" description="Helical" evidence="1">
    <location>
        <begin position="31"/>
        <end position="53"/>
    </location>
</feature>
<feature type="transmembrane region" description="Helical" evidence="1">
    <location>
        <begin position="565"/>
        <end position="587"/>
    </location>
</feature>
<dbReference type="AlphaFoldDB" id="A0AAJ0B6R3"/>
<keyword evidence="3" id="KW-1185">Reference proteome</keyword>
<dbReference type="EMBL" id="MU839847">
    <property type="protein sequence ID" value="KAK1750366.1"/>
    <property type="molecule type" value="Genomic_DNA"/>
</dbReference>
<keyword evidence="1" id="KW-0812">Transmembrane</keyword>